<dbReference type="Gene3D" id="3.40.50.2300">
    <property type="match status" value="2"/>
</dbReference>
<organism evidence="6 7">
    <name type="scientific">Pseudonocardia halophobica</name>
    <dbReference type="NCBI Taxonomy" id="29401"/>
    <lineage>
        <taxon>Bacteria</taxon>
        <taxon>Bacillati</taxon>
        <taxon>Actinomycetota</taxon>
        <taxon>Actinomycetes</taxon>
        <taxon>Pseudonocardiales</taxon>
        <taxon>Pseudonocardiaceae</taxon>
        <taxon>Pseudonocardia</taxon>
    </lineage>
</organism>
<keyword evidence="2" id="KW-0238">DNA-binding</keyword>
<dbReference type="Pfam" id="PF13377">
    <property type="entry name" value="Peripla_BP_3"/>
    <property type="match status" value="1"/>
</dbReference>
<dbReference type="SUPFAM" id="SSF53822">
    <property type="entry name" value="Periplasmic binding protein-like I"/>
    <property type="match status" value="1"/>
</dbReference>
<feature type="region of interest" description="Disordered" evidence="4">
    <location>
        <begin position="1"/>
        <end position="24"/>
    </location>
</feature>
<reference evidence="6" key="1">
    <citation type="journal article" date="2014" name="Int. J. Syst. Evol. Microbiol.">
        <title>Complete genome sequence of Corynebacterium casei LMG S-19264T (=DSM 44701T), isolated from a smear-ripened cheese.</title>
        <authorList>
            <consortium name="US DOE Joint Genome Institute (JGI-PGF)"/>
            <person name="Walter F."/>
            <person name="Albersmeier A."/>
            <person name="Kalinowski J."/>
            <person name="Ruckert C."/>
        </authorList>
    </citation>
    <scope>NUCLEOTIDE SEQUENCE</scope>
    <source>
        <strain evidence="6">VKM Ac-1069</strain>
    </source>
</reference>
<dbReference type="AlphaFoldDB" id="A0A9W6NWL0"/>
<dbReference type="InterPro" id="IPR028082">
    <property type="entry name" value="Peripla_BP_I"/>
</dbReference>
<evidence type="ECO:0000256" key="1">
    <source>
        <dbReference type="ARBA" id="ARBA00023015"/>
    </source>
</evidence>
<dbReference type="RefSeq" id="WP_231498194.1">
    <property type="nucleotide sequence ID" value="NZ_BAAAUZ010000043.1"/>
</dbReference>
<name>A0A9W6NWL0_9PSEU</name>
<dbReference type="InterPro" id="IPR000843">
    <property type="entry name" value="HTH_LacI"/>
</dbReference>
<reference evidence="6" key="2">
    <citation type="submission" date="2023-01" db="EMBL/GenBank/DDBJ databases">
        <authorList>
            <person name="Sun Q."/>
            <person name="Evtushenko L."/>
        </authorList>
    </citation>
    <scope>NUCLEOTIDE SEQUENCE</scope>
    <source>
        <strain evidence="6">VKM Ac-1069</strain>
    </source>
</reference>
<dbReference type="CDD" id="cd06267">
    <property type="entry name" value="PBP1_LacI_sugar_binding-like"/>
    <property type="match status" value="1"/>
</dbReference>
<keyword evidence="3" id="KW-0804">Transcription</keyword>
<dbReference type="PANTHER" id="PTHR30146:SF109">
    <property type="entry name" value="HTH-TYPE TRANSCRIPTIONAL REGULATOR GALS"/>
    <property type="match status" value="1"/>
</dbReference>
<dbReference type="GO" id="GO:0000976">
    <property type="term" value="F:transcription cis-regulatory region binding"/>
    <property type="evidence" value="ECO:0007669"/>
    <property type="project" value="TreeGrafter"/>
</dbReference>
<comment type="caution">
    <text evidence="6">The sequence shown here is derived from an EMBL/GenBank/DDBJ whole genome shotgun (WGS) entry which is preliminary data.</text>
</comment>
<protein>
    <submittedName>
        <fullName evidence="6">LacI family transcriptional regulator</fullName>
    </submittedName>
</protein>
<dbReference type="Proteomes" id="UP001143463">
    <property type="component" value="Unassembled WGS sequence"/>
</dbReference>
<accession>A0A9W6NWL0</accession>
<sequence>MVEQDRARGTGPGARERRPDRKPTMADIAQHVGVSRALVSIVFRGKEGASEETRRRIFEAAAELGYRPDSLARGLRSNRTRTLGVLFDLRRPFEVELVEHMYPAAEQLGYHLLLGAVTPTRGQEHVVDELLRYRCEGLIVVGPDLDGHRLDAIADEVRLVEVGRAVTRGPVDVVRNDDALGTRQAVEHLVALGHRRITHIDGGPNPGASDRRAGYQRAMTDHGLAGEIRVVPAGYTDEDGAAAGRRLLDGPLPTAVIAANDQAAIGLLDVMLRAGVRVPQDLSVVGYDDSRFAKLPGIDLTSVRQDIPGMADFAIKAVVERLDLPEREPKQIALPPQLVVRGTTAAPHGA</sequence>
<dbReference type="GO" id="GO:0003700">
    <property type="term" value="F:DNA-binding transcription factor activity"/>
    <property type="evidence" value="ECO:0007669"/>
    <property type="project" value="TreeGrafter"/>
</dbReference>
<proteinExistence type="predicted"/>
<dbReference type="Pfam" id="PF00356">
    <property type="entry name" value="LacI"/>
    <property type="match status" value="1"/>
</dbReference>
<dbReference type="SUPFAM" id="SSF47413">
    <property type="entry name" value="lambda repressor-like DNA-binding domains"/>
    <property type="match status" value="1"/>
</dbReference>
<keyword evidence="1" id="KW-0805">Transcription regulation</keyword>
<dbReference type="PANTHER" id="PTHR30146">
    <property type="entry name" value="LACI-RELATED TRANSCRIPTIONAL REPRESSOR"/>
    <property type="match status" value="1"/>
</dbReference>
<dbReference type="CDD" id="cd01392">
    <property type="entry name" value="HTH_LacI"/>
    <property type="match status" value="1"/>
</dbReference>
<feature type="domain" description="HTH lacI-type" evidence="5">
    <location>
        <begin position="23"/>
        <end position="77"/>
    </location>
</feature>
<gene>
    <name evidence="6" type="ORF">GCM10017577_31400</name>
</gene>
<evidence type="ECO:0000313" key="7">
    <source>
        <dbReference type="Proteomes" id="UP001143463"/>
    </source>
</evidence>
<dbReference type="EMBL" id="BSFQ01000011">
    <property type="protein sequence ID" value="GLL11999.1"/>
    <property type="molecule type" value="Genomic_DNA"/>
</dbReference>
<dbReference type="Gene3D" id="1.10.260.40">
    <property type="entry name" value="lambda repressor-like DNA-binding domains"/>
    <property type="match status" value="1"/>
</dbReference>
<dbReference type="PROSITE" id="PS50932">
    <property type="entry name" value="HTH_LACI_2"/>
    <property type="match status" value="1"/>
</dbReference>
<evidence type="ECO:0000259" key="5">
    <source>
        <dbReference type="PROSITE" id="PS50932"/>
    </source>
</evidence>
<dbReference type="SMART" id="SM00354">
    <property type="entry name" value="HTH_LACI"/>
    <property type="match status" value="1"/>
</dbReference>
<evidence type="ECO:0000256" key="3">
    <source>
        <dbReference type="ARBA" id="ARBA00023163"/>
    </source>
</evidence>
<dbReference type="InterPro" id="IPR046335">
    <property type="entry name" value="LacI/GalR-like_sensor"/>
</dbReference>
<evidence type="ECO:0000256" key="4">
    <source>
        <dbReference type="SAM" id="MobiDB-lite"/>
    </source>
</evidence>
<dbReference type="InterPro" id="IPR010982">
    <property type="entry name" value="Lambda_DNA-bd_dom_sf"/>
</dbReference>
<keyword evidence="7" id="KW-1185">Reference proteome</keyword>
<evidence type="ECO:0000256" key="2">
    <source>
        <dbReference type="ARBA" id="ARBA00023125"/>
    </source>
</evidence>
<evidence type="ECO:0000313" key="6">
    <source>
        <dbReference type="EMBL" id="GLL11999.1"/>
    </source>
</evidence>